<sequence>MFAVETTSALETQLSLADLLLSPDQSSPHACIVDQSETPGQTLHMTEVETTDIESLRKTLDDFFIGDTRGSLWEKDYIFSKNEPYRQNGESRATTPPRSSQTETQEGNSSTPRPGKYVPPNLRKTATPPPLPKGNKVRESPMRQQHSPFSAYLSPPPRAILEGSSTKLRNSGCGFSPSDRGEQRESSSLAPGSRCGGRPQPCNGPRGYSPHKPPSGLSSNRRSAPSTPASGPRVALSALSSSCLNARPQTPPTWRSSGTCSLQADSPSSSIQDTDGSLPDTPSSLTKTAIKRFVHDSRATGLTFNQKKHRSPSHQRRSERRLRERQQSAMSCDPPTAPASPYVDPWEEEGDRDAATAHNFLQDPCGRDAATMQLSFESRLSARSMR</sequence>
<name>A0A061S0X3_9CHLO</name>
<organism evidence="3">
    <name type="scientific">Tetraselmis sp. GSL018</name>
    <dbReference type="NCBI Taxonomy" id="582737"/>
    <lineage>
        <taxon>Eukaryota</taxon>
        <taxon>Viridiplantae</taxon>
        <taxon>Chlorophyta</taxon>
        <taxon>core chlorophytes</taxon>
        <taxon>Chlorodendrophyceae</taxon>
        <taxon>Chlorodendrales</taxon>
        <taxon>Chlorodendraceae</taxon>
        <taxon>Tetraselmis</taxon>
    </lineage>
</organism>
<proteinExistence type="predicted"/>
<accession>A0A061S0X3</accession>
<dbReference type="AlphaFoldDB" id="A0A061S0X3"/>
<feature type="compositionally biased region" description="Polar residues" evidence="1">
    <location>
        <begin position="216"/>
        <end position="229"/>
    </location>
</feature>
<feature type="compositionally biased region" description="Polar residues" evidence="1">
    <location>
        <begin position="88"/>
        <end position="112"/>
    </location>
</feature>
<protein>
    <submittedName>
        <fullName evidence="3">Uncharacterized protein</fullName>
    </submittedName>
</protein>
<evidence type="ECO:0000313" key="2">
    <source>
        <dbReference type="EMBL" id="JAC77311.1"/>
    </source>
</evidence>
<feature type="region of interest" description="Disordered" evidence="1">
    <location>
        <begin position="84"/>
        <end position="285"/>
    </location>
</feature>
<evidence type="ECO:0000256" key="1">
    <source>
        <dbReference type="SAM" id="MobiDB-lite"/>
    </source>
</evidence>
<feature type="compositionally biased region" description="Polar residues" evidence="1">
    <location>
        <begin position="243"/>
        <end position="285"/>
    </location>
</feature>
<gene>
    <name evidence="3" type="ORF">TSPGSL018_14271</name>
    <name evidence="2" type="ORF">TSPGSL018_18047</name>
</gene>
<reference evidence="3" key="1">
    <citation type="submission" date="2014-05" db="EMBL/GenBank/DDBJ databases">
        <title>The transcriptome of the halophilic microalga Tetraselmis sp. GSL018 isolated from the Great Salt Lake, Utah.</title>
        <authorList>
            <person name="Jinkerson R.E."/>
            <person name="D'Adamo S."/>
            <person name="Posewitz M.C."/>
        </authorList>
    </citation>
    <scope>NUCLEOTIDE SEQUENCE</scope>
    <source>
        <strain evidence="3">GSL018</strain>
    </source>
</reference>
<evidence type="ECO:0000313" key="3">
    <source>
        <dbReference type="EMBL" id="JAC78802.1"/>
    </source>
</evidence>
<feature type="region of interest" description="Disordered" evidence="1">
    <location>
        <begin position="297"/>
        <end position="353"/>
    </location>
</feature>
<feature type="compositionally biased region" description="Basic residues" evidence="1">
    <location>
        <begin position="306"/>
        <end position="320"/>
    </location>
</feature>
<dbReference type="EMBL" id="GBEZ01006607">
    <property type="protein sequence ID" value="JAC78802.1"/>
    <property type="molecule type" value="Transcribed_RNA"/>
</dbReference>
<dbReference type="EMBL" id="GBEZ01008214">
    <property type="protein sequence ID" value="JAC77311.1"/>
    <property type="molecule type" value="Transcribed_RNA"/>
</dbReference>